<feature type="compositionally biased region" description="Basic and acidic residues" evidence="3">
    <location>
        <begin position="102"/>
        <end position="112"/>
    </location>
</feature>
<comment type="similarity">
    <text evidence="1">Belongs to the HOATZ family.</text>
</comment>
<evidence type="ECO:0000313" key="4">
    <source>
        <dbReference type="EMBL" id="KAK2832976.1"/>
    </source>
</evidence>
<dbReference type="GO" id="GO:0060271">
    <property type="term" value="P:cilium assembly"/>
    <property type="evidence" value="ECO:0007669"/>
    <property type="project" value="InterPro"/>
</dbReference>
<organism evidence="4 5">
    <name type="scientific">Channa striata</name>
    <name type="common">Snakehead murrel</name>
    <name type="synonym">Ophicephalus striatus</name>
    <dbReference type="NCBI Taxonomy" id="64152"/>
    <lineage>
        <taxon>Eukaryota</taxon>
        <taxon>Metazoa</taxon>
        <taxon>Chordata</taxon>
        <taxon>Craniata</taxon>
        <taxon>Vertebrata</taxon>
        <taxon>Euteleostomi</taxon>
        <taxon>Actinopterygii</taxon>
        <taxon>Neopterygii</taxon>
        <taxon>Teleostei</taxon>
        <taxon>Neoteleostei</taxon>
        <taxon>Acanthomorphata</taxon>
        <taxon>Anabantaria</taxon>
        <taxon>Anabantiformes</taxon>
        <taxon>Channoidei</taxon>
        <taxon>Channidae</taxon>
        <taxon>Channa</taxon>
    </lineage>
</organism>
<comment type="caution">
    <text evidence="4">The sequence shown here is derived from an EMBL/GenBank/DDBJ whole genome shotgun (WGS) entry which is preliminary data.</text>
</comment>
<feature type="compositionally biased region" description="Basic and acidic residues" evidence="3">
    <location>
        <begin position="43"/>
        <end position="52"/>
    </location>
</feature>
<evidence type="ECO:0000313" key="5">
    <source>
        <dbReference type="Proteomes" id="UP001187415"/>
    </source>
</evidence>
<dbReference type="EMBL" id="JAUPFM010000013">
    <property type="protein sequence ID" value="KAK2832976.1"/>
    <property type="molecule type" value="Genomic_DNA"/>
</dbReference>
<evidence type="ECO:0000256" key="3">
    <source>
        <dbReference type="SAM" id="MobiDB-lite"/>
    </source>
</evidence>
<reference evidence="4" key="1">
    <citation type="submission" date="2023-07" db="EMBL/GenBank/DDBJ databases">
        <title>Chromosome-level Genome Assembly of Striped Snakehead (Channa striata).</title>
        <authorList>
            <person name="Liu H."/>
        </authorList>
    </citation>
    <scope>NUCLEOTIDE SEQUENCE</scope>
    <source>
        <strain evidence="4">Gz</strain>
        <tissue evidence="4">Muscle</tissue>
    </source>
</reference>
<evidence type="ECO:0000256" key="2">
    <source>
        <dbReference type="ARBA" id="ARBA00023657"/>
    </source>
</evidence>
<dbReference type="Proteomes" id="UP001187415">
    <property type="component" value="Unassembled WGS sequence"/>
</dbReference>
<gene>
    <name evidence="4" type="ORF">Q5P01_016865</name>
</gene>
<feature type="region of interest" description="Disordered" evidence="3">
    <location>
        <begin position="89"/>
        <end position="112"/>
    </location>
</feature>
<dbReference type="AlphaFoldDB" id="A0AA88MCA6"/>
<feature type="region of interest" description="Disordered" evidence="3">
    <location>
        <begin position="27"/>
        <end position="52"/>
    </location>
</feature>
<dbReference type="PANTHER" id="PTHR47231">
    <property type="entry name" value="UPF0722 PROTEIN C11ORF88"/>
    <property type="match status" value="1"/>
</dbReference>
<sequence length="112" mass="12946">MSEQAEPPETEDFDQFFTRGGVAPAVAPRLATVEPPSVSTLRQRQEERQRYAAMGDQRREILALLRRQRERRVQKELVSLAFKPRVKLKRDKVGAQPSSETETDRELVKQLQ</sequence>
<name>A0AA88MCA6_CHASR</name>
<proteinExistence type="inferred from homology"/>
<accession>A0AA88MCA6</accession>
<evidence type="ECO:0000256" key="1">
    <source>
        <dbReference type="ARBA" id="ARBA00023451"/>
    </source>
</evidence>
<protein>
    <recommendedName>
        <fullName evidence="2">Cilia- and flagella-associated protein HOATZ</fullName>
    </recommendedName>
</protein>
<dbReference type="Pfam" id="PF17664">
    <property type="entry name" value="HOATZ-like"/>
    <property type="match status" value="1"/>
</dbReference>
<dbReference type="InterPro" id="IPR040681">
    <property type="entry name" value="HOATZ-like"/>
</dbReference>
<keyword evidence="5" id="KW-1185">Reference proteome</keyword>
<dbReference type="PANTHER" id="PTHR47231:SF1">
    <property type="entry name" value="CILIA- AND FLAGELLA-ASSOCIATED PROTEIN HOATZ"/>
    <property type="match status" value="1"/>
</dbReference>